<gene>
    <name evidence="2" type="ORF">GCM10009554_10360</name>
</gene>
<feature type="domain" description="EF-hand" evidence="1">
    <location>
        <begin position="128"/>
        <end position="163"/>
    </location>
</feature>
<sequence length="180" mass="20449">MASEFQRRKVAGVFEAMDADRNGFLEESDFEALTQRWVGIRGWQPGTEDHERMRAIMMGWWSAISTMSDADHDDKVSLDELMTVVDQLPAMDDAVYATAEAMFDAIDENGDDRIAAAEHQQVVYAWKGSADGAEEVFPKLDLNRDGHLSRDEFRELWSGFWRGDDPASPSQWMFGPYQTS</sequence>
<dbReference type="RefSeq" id="WP_343965304.1">
    <property type="nucleotide sequence ID" value="NZ_BAAAHK010000003.1"/>
</dbReference>
<name>A0ABN1PIA2_9ACTN</name>
<dbReference type="PROSITE" id="PS00018">
    <property type="entry name" value="EF_HAND_1"/>
    <property type="match status" value="3"/>
</dbReference>
<dbReference type="Pfam" id="PF13202">
    <property type="entry name" value="EF-hand_5"/>
    <property type="match status" value="1"/>
</dbReference>
<organism evidence="2 3">
    <name type="scientific">Kribbella koreensis</name>
    <dbReference type="NCBI Taxonomy" id="57909"/>
    <lineage>
        <taxon>Bacteria</taxon>
        <taxon>Bacillati</taxon>
        <taxon>Actinomycetota</taxon>
        <taxon>Actinomycetes</taxon>
        <taxon>Propionibacteriales</taxon>
        <taxon>Kribbellaceae</taxon>
        <taxon>Kribbella</taxon>
    </lineage>
</organism>
<protein>
    <submittedName>
        <fullName evidence="2">EF-hand domain-containing protein</fullName>
    </submittedName>
</protein>
<dbReference type="InterPro" id="IPR002048">
    <property type="entry name" value="EF_hand_dom"/>
</dbReference>
<evidence type="ECO:0000313" key="2">
    <source>
        <dbReference type="EMBL" id="GAA0928636.1"/>
    </source>
</evidence>
<dbReference type="PROSITE" id="PS50222">
    <property type="entry name" value="EF_HAND_2"/>
    <property type="match status" value="1"/>
</dbReference>
<dbReference type="Gene3D" id="1.10.238.10">
    <property type="entry name" value="EF-hand"/>
    <property type="match status" value="1"/>
</dbReference>
<accession>A0ABN1PIA2</accession>
<reference evidence="2 3" key="1">
    <citation type="journal article" date="2019" name="Int. J. Syst. Evol. Microbiol.">
        <title>The Global Catalogue of Microorganisms (GCM) 10K type strain sequencing project: providing services to taxonomists for standard genome sequencing and annotation.</title>
        <authorList>
            <consortium name="The Broad Institute Genomics Platform"/>
            <consortium name="The Broad Institute Genome Sequencing Center for Infectious Disease"/>
            <person name="Wu L."/>
            <person name="Ma J."/>
        </authorList>
    </citation>
    <scope>NUCLEOTIDE SEQUENCE [LARGE SCALE GENOMIC DNA]</scope>
    <source>
        <strain evidence="2 3">JCM 10977</strain>
    </source>
</reference>
<dbReference type="Pfam" id="PF13499">
    <property type="entry name" value="EF-hand_7"/>
    <property type="match status" value="1"/>
</dbReference>
<comment type="caution">
    <text evidence="2">The sequence shown here is derived from an EMBL/GenBank/DDBJ whole genome shotgun (WGS) entry which is preliminary data.</text>
</comment>
<dbReference type="SUPFAM" id="SSF47473">
    <property type="entry name" value="EF-hand"/>
    <property type="match status" value="1"/>
</dbReference>
<evidence type="ECO:0000259" key="1">
    <source>
        <dbReference type="PROSITE" id="PS50222"/>
    </source>
</evidence>
<proteinExistence type="predicted"/>
<dbReference type="SMART" id="SM00054">
    <property type="entry name" value="EFh"/>
    <property type="match status" value="4"/>
</dbReference>
<dbReference type="Proteomes" id="UP001500542">
    <property type="component" value="Unassembled WGS sequence"/>
</dbReference>
<dbReference type="InterPro" id="IPR011992">
    <property type="entry name" value="EF-hand-dom_pair"/>
</dbReference>
<keyword evidence="3" id="KW-1185">Reference proteome</keyword>
<dbReference type="InterPro" id="IPR018247">
    <property type="entry name" value="EF_Hand_1_Ca_BS"/>
</dbReference>
<dbReference type="EMBL" id="BAAAHK010000003">
    <property type="protein sequence ID" value="GAA0928636.1"/>
    <property type="molecule type" value="Genomic_DNA"/>
</dbReference>
<evidence type="ECO:0000313" key="3">
    <source>
        <dbReference type="Proteomes" id="UP001500542"/>
    </source>
</evidence>